<evidence type="ECO:0000313" key="3">
    <source>
        <dbReference type="EMBL" id="JAC77212.1"/>
    </source>
</evidence>
<feature type="region of interest" description="Disordered" evidence="1">
    <location>
        <begin position="1"/>
        <end position="34"/>
    </location>
</feature>
<feature type="non-terminal residue" evidence="3">
    <location>
        <position position="89"/>
    </location>
</feature>
<accession>A0A061RWG4</accession>
<dbReference type="AlphaFoldDB" id="A0A061RWG4"/>
<protein>
    <submittedName>
        <fullName evidence="3">Uncharacterized protein</fullName>
    </submittedName>
</protein>
<evidence type="ECO:0000313" key="2">
    <source>
        <dbReference type="EMBL" id="JAC59711.1"/>
    </source>
</evidence>
<sequence>MVAATAQGMEGQDPWQGRHQAAGGKGGDGSGADRKGGRGGCLLLVEIHTWGCASLRRLCARALPLPSAAATARDCAAAAPQHVSCVRCT</sequence>
<evidence type="ECO:0000256" key="1">
    <source>
        <dbReference type="SAM" id="MobiDB-lite"/>
    </source>
</evidence>
<reference evidence="3" key="1">
    <citation type="submission" date="2014-05" db="EMBL/GenBank/DDBJ databases">
        <title>The transcriptome of the halophilic microalga Tetraselmis sp. GSL018 isolated from the Great Salt Lake, Utah.</title>
        <authorList>
            <person name="Jinkerson R.E."/>
            <person name="D'Adamo S."/>
            <person name="Posewitz M.C."/>
        </authorList>
    </citation>
    <scope>NUCLEOTIDE SEQUENCE</scope>
    <source>
        <strain evidence="3">GSL018</strain>
    </source>
</reference>
<proteinExistence type="predicted"/>
<gene>
    <name evidence="3" type="ORF">TSPGSL018_18264</name>
    <name evidence="2" type="ORF">TSPGSL018_30784</name>
</gene>
<organism evidence="3">
    <name type="scientific">Tetraselmis sp. GSL018</name>
    <dbReference type="NCBI Taxonomy" id="582737"/>
    <lineage>
        <taxon>Eukaryota</taxon>
        <taxon>Viridiplantae</taxon>
        <taxon>Chlorophyta</taxon>
        <taxon>core chlorophytes</taxon>
        <taxon>Chlorodendrophyceae</taxon>
        <taxon>Chlorodendrales</taxon>
        <taxon>Chlorodendraceae</taxon>
        <taxon>Tetraselmis</taxon>
    </lineage>
</organism>
<dbReference type="EMBL" id="GBEZ01008322">
    <property type="protein sequence ID" value="JAC77212.1"/>
    <property type="molecule type" value="Transcribed_RNA"/>
</dbReference>
<dbReference type="EMBL" id="GBEZ01027623">
    <property type="protein sequence ID" value="JAC59711.1"/>
    <property type="molecule type" value="Transcribed_RNA"/>
</dbReference>
<name>A0A061RWG4_9CHLO</name>